<protein>
    <submittedName>
        <fullName evidence="2">Uncharacterized protein</fullName>
    </submittedName>
</protein>
<accession>A0A7G1KUP8</accession>
<sequence>MGSTGGPQPSPDAAAPAPAPSKDFLTEIHDAAIQARIQPFAQKLGASEQRVGQIDSKLGDLGAGTDPAYTSSDDHFQGMSHEALYEAVNGFGGLDPKGLQTMRQAWFDCSNELENLSTFTLMLGMNNIFGHGLWKGTAADTAQVASERYARVANQIGQVFESVAMRLDGLAWAAEAVRTAVQPPPDAVPLTPTSDNPGQAVLPLLPNPQAIDQAETQREKARQDAIRALESIYTPTFPPAGTNVPAYLDVPKATGGDDGTSTNAGWNNGGTGPGEGRSNPTSASPESPEAQDSQPPSPSATNPTGLGLPGGLLPNGAGPDPAPTTAAGVHAAAGAPGNIAPAGDFGGRTAGPSVSQLGSPGDQRPGMPGVGVPGVPGGDTGAGLARSTAGARPGTVPGSVPHGAQGRRNDRDEEDQEHRTPDYLKRVQPDWTAGLPAPAGVIGADAVSEGVPADDSFATQPDHAAVQFSDRDVARASAPEPPVPPVEGVEATSYSPEPVARDGGSPAAEDADEPVATDETPRYITISGTGPMMEDVSSERPVK</sequence>
<feature type="compositionally biased region" description="Gly residues" evidence="1">
    <location>
        <begin position="368"/>
        <end position="381"/>
    </location>
</feature>
<dbReference type="InterPro" id="IPR038332">
    <property type="entry name" value="PPE_sf"/>
</dbReference>
<feature type="compositionally biased region" description="Basic and acidic residues" evidence="1">
    <location>
        <begin position="407"/>
        <end position="428"/>
    </location>
</feature>
<reference evidence="2 3" key="1">
    <citation type="submission" date="2020-08" db="EMBL/GenBank/DDBJ databases">
        <title>Genome Sequencing of Nocardia wallacei strain FMUON74 and assembly.</title>
        <authorList>
            <person name="Toyokawa M."/>
            <person name="Uesaka K."/>
        </authorList>
    </citation>
    <scope>NUCLEOTIDE SEQUENCE [LARGE SCALE GENOMIC DNA]</scope>
    <source>
        <strain evidence="2 3">FMUON74</strain>
    </source>
</reference>
<dbReference type="RefSeq" id="WP_187685654.1">
    <property type="nucleotide sequence ID" value="NZ_AP023396.1"/>
</dbReference>
<evidence type="ECO:0000256" key="1">
    <source>
        <dbReference type="SAM" id="MobiDB-lite"/>
    </source>
</evidence>
<name>A0A7G1KUP8_9NOCA</name>
<evidence type="ECO:0000313" key="2">
    <source>
        <dbReference type="EMBL" id="BCK58995.1"/>
    </source>
</evidence>
<dbReference type="GeneID" id="80351150"/>
<feature type="compositionally biased region" description="Polar residues" evidence="1">
    <location>
        <begin position="278"/>
        <end position="294"/>
    </location>
</feature>
<dbReference type="Proteomes" id="UP000516173">
    <property type="component" value="Chromosome"/>
</dbReference>
<evidence type="ECO:0000313" key="3">
    <source>
        <dbReference type="Proteomes" id="UP000516173"/>
    </source>
</evidence>
<proteinExistence type="predicted"/>
<dbReference type="AlphaFoldDB" id="A0A7G1KUP8"/>
<keyword evidence="3" id="KW-1185">Reference proteome</keyword>
<gene>
    <name evidence="2" type="ORF">NWFMUON74_67670</name>
</gene>
<feature type="region of interest" description="Disordered" evidence="1">
    <location>
        <begin position="235"/>
        <end position="437"/>
    </location>
</feature>
<organism evidence="2 3">
    <name type="scientific">Nocardia wallacei</name>
    <dbReference type="NCBI Taxonomy" id="480035"/>
    <lineage>
        <taxon>Bacteria</taxon>
        <taxon>Bacillati</taxon>
        <taxon>Actinomycetota</taxon>
        <taxon>Actinomycetes</taxon>
        <taxon>Mycobacteriales</taxon>
        <taxon>Nocardiaceae</taxon>
        <taxon>Nocardia</taxon>
    </lineage>
</organism>
<feature type="region of interest" description="Disordered" evidence="1">
    <location>
        <begin position="451"/>
        <end position="543"/>
    </location>
</feature>
<feature type="region of interest" description="Disordered" evidence="1">
    <location>
        <begin position="1"/>
        <end position="22"/>
    </location>
</feature>
<dbReference type="EMBL" id="AP023396">
    <property type="protein sequence ID" value="BCK58995.1"/>
    <property type="molecule type" value="Genomic_DNA"/>
</dbReference>
<dbReference type="Gene3D" id="1.20.1260.20">
    <property type="entry name" value="PPE superfamily"/>
    <property type="match status" value="1"/>
</dbReference>
<dbReference type="KEGG" id="nwl:NWFMUON74_67670"/>
<feature type="compositionally biased region" description="Low complexity" evidence="1">
    <location>
        <begin position="301"/>
        <end position="343"/>
    </location>
</feature>